<comment type="caution">
    <text evidence="2">The sequence shown here is derived from an EMBL/GenBank/DDBJ whole genome shotgun (WGS) entry which is preliminary data.</text>
</comment>
<dbReference type="EMBL" id="JACORU010000011">
    <property type="protein sequence ID" value="MBC5767551.1"/>
    <property type="molecule type" value="Genomic_DNA"/>
</dbReference>
<accession>A0A923MCB0</accession>
<evidence type="ECO:0000313" key="3">
    <source>
        <dbReference type="Proteomes" id="UP000596827"/>
    </source>
</evidence>
<feature type="region of interest" description="Disordered" evidence="1">
    <location>
        <begin position="144"/>
        <end position="168"/>
    </location>
</feature>
<reference evidence="2" key="1">
    <citation type="submission" date="2020-08" db="EMBL/GenBank/DDBJ databases">
        <title>Ramlibacter sp. GTP1 16S ribosomal RNA gene genome sequencing and assembly.</title>
        <authorList>
            <person name="Kang M."/>
        </authorList>
    </citation>
    <scope>NUCLEOTIDE SEQUENCE</scope>
    <source>
        <strain evidence="2">GTP1</strain>
    </source>
</reference>
<name>A0A923MCB0_9BURK</name>
<evidence type="ECO:0008006" key="4">
    <source>
        <dbReference type="Google" id="ProtNLM"/>
    </source>
</evidence>
<dbReference type="Proteomes" id="UP000596827">
    <property type="component" value="Unassembled WGS sequence"/>
</dbReference>
<evidence type="ECO:0000256" key="1">
    <source>
        <dbReference type="SAM" id="MobiDB-lite"/>
    </source>
</evidence>
<sequence>MNDDKSTIDPAMTPLFIGTGVELEGMIRHSGPVGEKAVVLGNFKGDVEWNGILQVPKGGKLVIDKSLRVREMVVGGEIVGAGDEVVVETGLLRVGESGVIDVALVRLPVGGLEQARGSVINAQLRMVKDHHFALAPQVDDTPPVAAPAASTSPTLALVSSNTQTPAETGEALHDAGAGAALIERDGGDAAADAALVQVETRSHAA</sequence>
<protein>
    <recommendedName>
        <fullName evidence="4">Polymer-forming cytoskeletal protein</fullName>
    </recommendedName>
</protein>
<proteinExistence type="predicted"/>
<keyword evidence="3" id="KW-1185">Reference proteome</keyword>
<evidence type="ECO:0000313" key="2">
    <source>
        <dbReference type="EMBL" id="MBC5767551.1"/>
    </source>
</evidence>
<gene>
    <name evidence="2" type="ORF">H8R02_24010</name>
</gene>
<dbReference type="RefSeq" id="WP_187084037.1">
    <property type="nucleotide sequence ID" value="NZ_JACORU010000011.1"/>
</dbReference>
<feature type="compositionally biased region" description="Low complexity" evidence="1">
    <location>
        <begin position="144"/>
        <end position="157"/>
    </location>
</feature>
<dbReference type="AlphaFoldDB" id="A0A923MCB0"/>
<organism evidence="2 3">
    <name type="scientific">Ramlibacter albus</name>
    <dbReference type="NCBI Taxonomy" id="2079448"/>
    <lineage>
        <taxon>Bacteria</taxon>
        <taxon>Pseudomonadati</taxon>
        <taxon>Pseudomonadota</taxon>
        <taxon>Betaproteobacteria</taxon>
        <taxon>Burkholderiales</taxon>
        <taxon>Comamonadaceae</taxon>
        <taxon>Ramlibacter</taxon>
    </lineage>
</organism>